<accession>A0A6A4GS90</accession>
<sequence>MDLLQEYSANFILLITDTAIVWRAWALWAENRLINWTLLIILLADIGISIAHSVF</sequence>
<protein>
    <submittedName>
        <fullName evidence="2">Uncharacterized protein</fullName>
    </submittedName>
</protein>
<keyword evidence="1" id="KW-1133">Transmembrane helix</keyword>
<feature type="transmembrane region" description="Helical" evidence="1">
    <location>
        <begin position="7"/>
        <end position="28"/>
    </location>
</feature>
<gene>
    <name evidence="2" type="ORF">BT96DRAFT_438104</name>
</gene>
<evidence type="ECO:0000256" key="1">
    <source>
        <dbReference type="SAM" id="Phobius"/>
    </source>
</evidence>
<name>A0A6A4GS90_9AGAR</name>
<proteinExistence type="predicted"/>
<dbReference type="AlphaFoldDB" id="A0A6A4GS90"/>
<reference evidence="2" key="1">
    <citation type="journal article" date="2019" name="Environ. Microbiol.">
        <title>Fungal ecological strategies reflected in gene transcription - a case study of two litter decomposers.</title>
        <authorList>
            <person name="Barbi F."/>
            <person name="Kohler A."/>
            <person name="Barry K."/>
            <person name="Baskaran P."/>
            <person name="Daum C."/>
            <person name="Fauchery L."/>
            <person name="Ihrmark K."/>
            <person name="Kuo A."/>
            <person name="LaButti K."/>
            <person name="Lipzen A."/>
            <person name="Morin E."/>
            <person name="Grigoriev I.V."/>
            <person name="Henrissat B."/>
            <person name="Lindahl B."/>
            <person name="Martin F."/>
        </authorList>
    </citation>
    <scope>NUCLEOTIDE SEQUENCE</scope>
    <source>
        <strain evidence="2">JB14</strain>
    </source>
</reference>
<dbReference type="EMBL" id="ML769751">
    <property type="protein sequence ID" value="KAE9388306.1"/>
    <property type="molecule type" value="Genomic_DNA"/>
</dbReference>
<dbReference type="OrthoDB" id="2744793at2759"/>
<feature type="transmembrane region" description="Helical" evidence="1">
    <location>
        <begin position="34"/>
        <end position="54"/>
    </location>
</feature>
<keyword evidence="1" id="KW-0812">Transmembrane</keyword>
<keyword evidence="1" id="KW-0472">Membrane</keyword>
<dbReference type="Proteomes" id="UP000799118">
    <property type="component" value="Unassembled WGS sequence"/>
</dbReference>
<keyword evidence="3" id="KW-1185">Reference proteome</keyword>
<evidence type="ECO:0000313" key="3">
    <source>
        <dbReference type="Proteomes" id="UP000799118"/>
    </source>
</evidence>
<evidence type="ECO:0000313" key="2">
    <source>
        <dbReference type="EMBL" id="KAE9388306.1"/>
    </source>
</evidence>
<organism evidence="2 3">
    <name type="scientific">Gymnopus androsaceus JB14</name>
    <dbReference type="NCBI Taxonomy" id="1447944"/>
    <lineage>
        <taxon>Eukaryota</taxon>
        <taxon>Fungi</taxon>
        <taxon>Dikarya</taxon>
        <taxon>Basidiomycota</taxon>
        <taxon>Agaricomycotina</taxon>
        <taxon>Agaricomycetes</taxon>
        <taxon>Agaricomycetidae</taxon>
        <taxon>Agaricales</taxon>
        <taxon>Marasmiineae</taxon>
        <taxon>Omphalotaceae</taxon>
        <taxon>Gymnopus</taxon>
    </lineage>
</organism>